<reference evidence="1 2" key="1">
    <citation type="submission" date="2013-01" db="EMBL/GenBank/DDBJ databases">
        <authorList>
            <person name="Harkins D.M."/>
            <person name="Durkin A.S."/>
            <person name="Brinkac L.M."/>
            <person name="Haft D.H."/>
            <person name="Selengut J.D."/>
            <person name="Sanka R."/>
            <person name="DePew J."/>
            <person name="Purushe J."/>
            <person name="Picardeau M."/>
            <person name="Werts C."/>
            <person name="Goarant C."/>
            <person name="Vinetz J.M."/>
            <person name="Sutton G.G."/>
            <person name="Nierman W.C."/>
            <person name="Fouts D.E."/>
        </authorList>
    </citation>
    <scope>NUCLEOTIDE SEQUENCE [LARGE SCALE GENOMIC DNA]</scope>
    <source>
        <strain evidence="1 2">200901868</strain>
    </source>
</reference>
<evidence type="ECO:0000313" key="1">
    <source>
        <dbReference type="EMBL" id="EMO63496.1"/>
    </source>
</evidence>
<proteinExistence type="predicted"/>
<accession>M6W7T3</accession>
<evidence type="ECO:0000313" key="2">
    <source>
        <dbReference type="Proteomes" id="UP000012159"/>
    </source>
</evidence>
<dbReference type="Proteomes" id="UP000012159">
    <property type="component" value="Unassembled WGS sequence"/>
</dbReference>
<name>M6W7T3_LEPBO</name>
<comment type="caution">
    <text evidence="1">The sequence shown here is derived from an EMBL/GenBank/DDBJ whole genome shotgun (WGS) entry which is preliminary data.</text>
</comment>
<dbReference type="AlphaFoldDB" id="M6W7T3"/>
<dbReference type="STRING" id="1192866.LEP1GSC133_4664"/>
<sequence length="58" mass="6963">MERKLWTYEEARKILPVVREITEEYYSYISELTTQLRESILHENEIGKKRRTGSGCDL</sequence>
<dbReference type="EMBL" id="AKWF02000052">
    <property type="protein sequence ID" value="EMO63496.1"/>
    <property type="molecule type" value="Genomic_DNA"/>
</dbReference>
<organism evidence="1 2">
    <name type="scientific">Leptospira borgpetersenii serovar Pomona str. 200901868</name>
    <dbReference type="NCBI Taxonomy" id="1192866"/>
    <lineage>
        <taxon>Bacteria</taxon>
        <taxon>Pseudomonadati</taxon>
        <taxon>Spirochaetota</taxon>
        <taxon>Spirochaetia</taxon>
        <taxon>Leptospirales</taxon>
        <taxon>Leptospiraceae</taxon>
        <taxon>Leptospira</taxon>
    </lineage>
</organism>
<gene>
    <name evidence="1" type="ORF">LEP1GSC133_4664</name>
</gene>
<protein>
    <submittedName>
        <fullName evidence="1">Uncharacterized protein</fullName>
    </submittedName>
</protein>